<dbReference type="AlphaFoldDB" id="A0A516G9I9"/>
<dbReference type="KEGG" id="orz:FNH13_07200"/>
<proteinExistence type="predicted"/>
<protein>
    <submittedName>
        <fullName evidence="1">Uncharacterized protein</fullName>
    </submittedName>
</protein>
<dbReference type="EMBL" id="CP041616">
    <property type="protein sequence ID" value="QDO88155.1"/>
    <property type="molecule type" value="Genomic_DNA"/>
</dbReference>
<dbReference type="Proteomes" id="UP000315395">
    <property type="component" value="Chromosome"/>
</dbReference>
<sequence>MTTMTRTTQTIGTTPTIERVPAREGVGLIRLLRAMRAELAQDPERAGRRRVARQFAAYPATRGVGMTVPYRDAAR</sequence>
<evidence type="ECO:0000313" key="2">
    <source>
        <dbReference type="Proteomes" id="UP000315395"/>
    </source>
</evidence>
<gene>
    <name evidence="1" type="ORF">FNH13_07200</name>
</gene>
<accession>A0A516G9I9</accession>
<organism evidence="1 2">
    <name type="scientific">Ornithinimicrobium ciconiae</name>
    <dbReference type="NCBI Taxonomy" id="2594265"/>
    <lineage>
        <taxon>Bacteria</taxon>
        <taxon>Bacillati</taxon>
        <taxon>Actinomycetota</taxon>
        <taxon>Actinomycetes</taxon>
        <taxon>Micrococcales</taxon>
        <taxon>Ornithinimicrobiaceae</taxon>
        <taxon>Ornithinimicrobium</taxon>
    </lineage>
</organism>
<keyword evidence="2" id="KW-1185">Reference proteome</keyword>
<evidence type="ECO:0000313" key="1">
    <source>
        <dbReference type="EMBL" id="QDO88155.1"/>
    </source>
</evidence>
<name>A0A516G9I9_9MICO</name>
<reference evidence="1 2" key="1">
    <citation type="submission" date="2019-07" db="EMBL/GenBank/DDBJ databases">
        <title>complete genome sequencing of Ornithinimicrobium sp. H23M54.</title>
        <authorList>
            <person name="Bae J.-W."/>
            <person name="Lee S.-Y."/>
        </authorList>
    </citation>
    <scope>NUCLEOTIDE SEQUENCE [LARGE SCALE GENOMIC DNA]</scope>
    <source>
        <strain evidence="1 2">H23M54</strain>
    </source>
</reference>
<dbReference type="RefSeq" id="WP_143782830.1">
    <property type="nucleotide sequence ID" value="NZ_CP041616.1"/>
</dbReference>